<evidence type="ECO:0000259" key="9">
    <source>
        <dbReference type="Pfam" id="PF11356"/>
    </source>
</evidence>
<evidence type="ECO:0000256" key="3">
    <source>
        <dbReference type="ARBA" id="ARBA00022475"/>
    </source>
</evidence>
<evidence type="ECO:0000313" key="11">
    <source>
        <dbReference type="Proteomes" id="UP001408594"/>
    </source>
</evidence>
<organism evidence="10 11">
    <name type="scientific">Microbulbifer aestuariivivens</name>
    <dbReference type="NCBI Taxonomy" id="1908308"/>
    <lineage>
        <taxon>Bacteria</taxon>
        <taxon>Pseudomonadati</taxon>
        <taxon>Pseudomonadota</taxon>
        <taxon>Gammaproteobacteria</taxon>
        <taxon>Cellvibrionales</taxon>
        <taxon>Microbulbiferaceae</taxon>
        <taxon>Microbulbifer</taxon>
    </lineage>
</organism>
<reference evidence="10 11" key="1">
    <citation type="submission" date="2024-02" db="EMBL/GenBank/DDBJ databases">
        <title>Microbulbifer aestuariivivens NBRC 112533.</title>
        <authorList>
            <person name="Ichikawa N."/>
            <person name="Katano-Makiyama Y."/>
            <person name="Hidaka K."/>
        </authorList>
    </citation>
    <scope>NUCLEOTIDE SEQUENCE [LARGE SCALE GENOMIC DNA]</scope>
    <source>
        <strain evidence="10 11">NBRC 112533</strain>
    </source>
</reference>
<dbReference type="Proteomes" id="UP001408594">
    <property type="component" value="Unassembled WGS sequence"/>
</dbReference>
<dbReference type="InterPro" id="IPR024961">
    <property type="entry name" value="T2SS_GspC_N"/>
</dbReference>
<keyword evidence="8" id="KW-0472">Membrane</keyword>
<keyword evidence="7" id="KW-1133">Transmembrane helix</keyword>
<proteinExistence type="predicted"/>
<evidence type="ECO:0000256" key="5">
    <source>
        <dbReference type="ARBA" id="ARBA00022692"/>
    </source>
</evidence>
<keyword evidence="3" id="KW-1003">Cell membrane</keyword>
<sequence length="244" mass="25774">MSALQRLIQALPSGAAGRPLSRSLGASASVLGAWLTINVLAYGGSIFPSSAEESLGNSLIVQRDPAAVPSRGDASLPDTPFFGVAAVEPVEEPPALDLANIPITQLNLVLSGVLDSSNENRASALVAERGKPAQRLFVGERLPGGAELYSVATDHIILQRNGKMEKLTYPDADGRPSVPVNRFSTGGLSNGGLNNRGIGSGLTLREQIEAFSAGNREEPVASEQSMQERLEFMRSIARERRGED</sequence>
<feature type="domain" description="Type II secretion system protein GspC N-terminal" evidence="9">
    <location>
        <begin position="74"/>
        <end position="168"/>
    </location>
</feature>
<accession>A0ABP9WKC8</accession>
<gene>
    <name evidence="10" type="ORF">Maes01_00092</name>
</gene>
<comment type="caution">
    <text evidence="10">The sequence shown here is derived from an EMBL/GenBank/DDBJ whole genome shotgun (WGS) entry which is preliminary data.</text>
</comment>
<evidence type="ECO:0000256" key="6">
    <source>
        <dbReference type="ARBA" id="ARBA00022927"/>
    </source>
</evidence>
<keyword evidence="2" id="KW-0813">Transport</keyword>
<evidence type="ECO:0000256" key="7">
    <source>
        <dbReference type="ARBA" id="ARBA00022989"/>
    </source>
</evidence>
<dbReference type="EMBL" id="BAABRT010000001">
    <property type="protein sequence ID" value="GAA5523544.1"/>
    <property type="molecule type" value="Genomic_DNA"/>
</dbReference>
<evidence type="ECO:0000313" key="10">
    <source>
        <dbReference type="EMBL" id="GAA5523544.1"/>
    </source>
</evidence>
<keyword evidence="5" id="KW-0812">Transmembrane</keyword>
<protein>
    <recommendedName>
        <fullName evidence="9">Type II secretion system protein GspC N-terminal domain-containing protein</fullName>
    </recommendedName>
</protein>
<evidence type="ECO:0000256" key="4">
    <source>
        <dbReference type="ARBA" id="ARBA00022519"/>
    </source>
</evidence>
<keyword evidence="4" id="KW-0997">Cell inner membrane</keyword>
<evidence type="ECO:0000256" key="8">
    <source>
        <dbReference type="ARBA" id="ARBA00023136"/>
    </source>
</evidence>
<dbReference type="Pfam" id="PF11356">
    <property type="entry name" value="T2SSC"/>
    <property type="match status" value="1"/>
</dbReference>
<keyword evidence="6" id="KW-0653">Protein transport</keyword>
<comment type="subcellular location">
    <subcellularLocation>
        <location evidence="1">Cell inner membrane</location>
    </subcellularLocation>
</comment>
<dbReference type="Gene3D" id="2.30.30.830">
    <property type="match status" value="1"/>
</dbReference>
<evidence type="ECO:0000256" key="1">
    <source>
        <dbReference type="ARBA" id="ARBA00004533"/>
    </source>
</evidence>
<evidence type="ECO:0000256" key="2">
    <source>
        <dbReference type="ARBA" id="ARBA00022448"/>
    </source>
</evidence>
<name>A0ABP9WKC8_9GAMM</name>
<keyword evidence="11" id="KW-1185">Reference proteome</keyword>